<feature type="domain" description="HTH cro/C1-type" evidence="1">
    <location>
        <begin position="179"/>
        <end position="237"/>
    </location>
</feature>
<reference evidence="2 3" key="1">
    <citation type="journal article" date="2015" name="Proc. Natl. Acad. Sci. U.S.A.">
        <title>The resurrection genome of Boea hygrometrica: A blueprint for survival of dehydration.</title>
        <authorList>
            <person name="Xiao L."/>
            <person name="Yang G."/>
            <person name="Zhang L."/>
            <person name="Yang X."/>
            <person name="Zhao S."/>
            <person name="Ji Z."/>
            <person name="Zhou Q."/>
            <person name="Hu M."/>
            <person name="Wang Y."/>
            <person name="Chen M."/>
            <person name="Xu Y."/>
            <person name="Jin H."/>
            <person name="Xiao X."/>
            <person name="Hu G."/>
            <person name="Bao F."/>
            <person name="Hu Y."/>
            <person name="Wan P."/>
            <person name="Li L."/>
            <person name="Deng X."/>
            <person name="Kuang T."/>
            <person name="Xiang C."/>
            <person name="Zhu J.K."/>
            <person name="Oliver M.J."/>
            <person name="He Y."/>
        </authorList>
    </citation>
    <scope>NUCLEOTIDE SEQUENCE [LARGE SCALE GENOMIC DNA]</scope>
    <source>
        <strain evidence="3">cv. XS01</strain>
    </source>
</reference>
<name>A0A2Z7A1V3_9LAMI</name>
<keyword evidence="3" id="KW-1185">Reference proteome</keyword>
<dbReference type="CDD" id="cd00093">
    <property type="entry name" value="HTH_XRE"/>
    <property type="match status" value="2"/>
</dbReference>
<dbReference type="GO" id="GO:0003677">
    <property type="term" value="F:DNA binding"/>
    <property type="evidence" value="ECO:0007669"/>
    <property type="project" value="InterPro"/>
</dbReference>
<evidence type="ECO:0000313" key="3">
    <source>
        <dbReference type="Proteomes" id="UP000250235"/>
    </source>
</evidence>
<proteinExistence type="predicted"/>
<organism evidence="2 3">
    <name type="scientific">Dorcoceras hygrometricum</name>
    <dbReference type="NCBI Taxonomy" id="472368"/>
    <lineage>
        <taxon>Eukaryota</taxon>
        <taxon>Viridiplantae</taxon>
        <taxon>Streptophyta</taxon>
        <taxon>Embryophyta</taxon>
        <taxon>Tracheophyta</taxon>
        <taxon>Spermatophyta</taxon>
        <taxon>Magnoliopsida</taxon>
        <taxon>eudicotyledons</taxon>
        <taxon>Gunneridae</taxon>
        <taxon>Pentapetalae</taxon>
        <taxon>asterids</taxon>
        <taxon>lamiids</taxon>
        <taxon>Lamiales</taxon>
        <taxon>Gesneriaceae</taxon>
        <taxon>Didymocarpoideae</taxon>
        <taxon>Trichosporeae</taxon>
        <taxon>Loxocarpinae</taxon>
        <taxon>Dorcoceras</taxon>
    </lineage>
</organism>
<dbReference type="InterPro" id="IPR010982">
    <property type="entry name" value="Lambda_DNA-bd_dom_sf"/>
</dbReference>
<dbReference type="PANTHER" id="PTHR43236:SF2">
    <property type="entry name" value="BLL0069 PROTEIN"/>
    <property type="match status" value="1"/>
</dbReference>
<dbReference type="PROSITE" id="PS50943">
    <property type="entry name" value="HTH_CROC1"/>
    <property type="match status" value="2"/>
</dbReference>
<dbReference type="SUPFAM" id="SSF47413">
    <property type="entry name" value="lambda repressor-like DNA-binding domains"/>
    <property type="match status" value="2"/>
</dbReference>
<dbReference type="Gene3D" id="1.10.260.40">
    <property type="entry name" value="lambda repressor-like DNA-binding domains"/>
    <property type="match status" value="2"/>
</dbReference>
<dbReference type="InterPro" id="IPR052345">
    <property type="entry name" value="Rad_response_metalloprotease"/>
</dbReference>
<dbReference type="AlphaFoldDB" id="A0A2Z7A1V3"/>
<sequence>MARKEPVTIYGRRLREARESYEFSQAELGVAIGLDVGGAGGRVSRYETGKHEVKHGMQELFATALALPLTYFYIKDDEEARLILEASRSDKPVKLQRAAERKIKGNRHAINGYLQRPSCSLDRTPPKTSQWGFHSWPKSNYVKRSIAIAHVSGSFPTWKFRTYAPVAEKGTLPVYSRRLREAREAYGISQRVLGIEAGLDEFVASTRVNRYETGVHQPDLQTMQRLAEVLNIPLAYFYAEDDALAQLIKDFKGSRKRKR</sequence>
<accession>A0A2Z7A1V3</accession>
<dbReference type="OrthoDB" id="10263686at2759"/>
<feature type="domain" description="HTH cro/C1-type" evidence="1">
    <location>
        <begin position="14"/>
        <end position="72"/>
    </location>
</feature>
<dbReference type="Proteomes" id="UP000250235">
    <property type="component" value="Unassembled WGS sequence"/>
</dbReference>
<dbReference type="Pfam" id="PF01381">
    <property type="entry name" value="HTH_3"/>
    <property type="match status" value="1"/>
</dbReference>
<gene>
    <name evidence="2" type="ORF">F511_19579</name>
</gene>
<dbReference type="EMBL" id="KV020100">
    <property type="protein sequence ID" value="KZV15399.1"/>
    <property type="molecule type" value="Genomic_DNA"/>
</dbReference>
<protein>
    <recommendedName>
        <fullName evidence="1">HTH cro/C1-type domain-containing protein</fullName>
    </recommendedName>
</protein>
<evidence type="ECO:0000313" key="2">
    <source>
        <dbReference type="EMBL" id="KZV15399.1"/>
    </source>
</evidence>
<evidence type="ECO:0000259" key="1">
    <source>
        <dbReference type="PROSITE" id="PS50943"/>
    </source>
</evidence>
<dbReference type="InterPro" id="IPR001387">
    <property type="entry name" value="Cro/C1-type_HTH"/>
</dbReference>
<dbReference type="SMART" id="SM00530">
    <property type="entry name" value="HTH_XRE"/>
    <property type="match status" value="2"/>
</dbReference>
<dbReference type="PANTHER" id="PTHR43236">
    <property type="entry name" value="ANTITOXIN HIGA1"/>
    <property type="match status" value="1"/>
</dbReference>